<keyword evidence="3" id="KW-1185">Reference proteome</keyword>
<dbReference type="EMBL" id="JAPMIV010000001">
    <property type="protein sequence ID" value="MDV6373242.1"/>
    <property type="molecule type" value="Genomic_DNA"/>
</dbReference>
<evidence type="ECO:0000256" key="1">
    <source>
        <dbReference type="SAM" id="SignalP"/>
    </source>
</evidence>
<protein>
    <recommendedName>
        <fullName evidence="4">META domain-containing protein</fullName>
    </recommendedName>
</protein>
<gene>
    <name evidence="2" type="ORF">ORD21_01330</name>
</gene>
<dbReference type="Proteomes" id="UP001276150">
    <property type="component" value="Unassembled WGS sequence"/>
</dbReference>
<keyword evidence="1" id="KW-0732">Signal</keyword>
<name>A0ABU4DLE4_9DEIO</name>
<organism evidence="2 3">
    <name type="scientific">Deinococcus arenicola</name>
    <dbReference type="NCBI Taxonomy" id="2994950"/>
    <lineage>
        <taxon>Bacteria</taxon>
        <taxon>Thermotogati</taxon>
        <taxon>Deinococcota</taxon>
        <taxon>Deinococci</taxon>
        <taxon>Deinococcales</taxon>
        <taxon>Deinococcaceae</taxon>
        <taxon>Deinococcus</taxon>
    </lineage>
</organism>
<evidence type="ECO:0008006" key="4">
    <source>
        <dbReference type="Google" id="ProtNLM"/>
    </source>
</evidence>
<evidence type="ECO:0000313" key="2">
    <source>
        <dbReference type="EMBL" id="MDV6373242.1"/>
    </source>
</evidence>
<feature type="signal peptide" evidence="1">
    <location>
        <begin position="1"/>
        <end position="20"/>
    </location>
</feature>
<sequence length="156" mass="16278">MRFFMVAVLLCCLAGPGSLAQTISPLQPGQTWTLSAVTAEGETFQTRLRLSGQPPSGTPATYRADRGVMLLDTVHSSLIALDTADAKDGGLALACVYTGPLNGQMFEGILAAAPADRLPALLETALAVFNIARTSEDRAEASAELGLGRCTLTLEP</sequence>
<feature type="chain" id="PRO_5045921369" description="META domain-containing protein" evidence="1">
    <location>
        <begin position="21"/>
        <end position="156"/>
    </location>
</feature>
<evidence type="ECO:0000313" key="3">
    <source>
        <dbReference type="Proteomes" id="UP001276150"/>
    </source>
</evidence>
<reference evidence="2 3" key="1">
    <citation type="submission" date="2022-11" db="EMBL/GenBank/DDBJ databases">
        <title>Deinococcus ZS9-10, Low Temperature and Draught-tolerating, UV-resistant Bacteria from Continental Antarctica.</title>
        <authorList>
            <person name="Cheng L."/>
        </authorList>
    </citation>
    <scope>NUCLEOTIDE SEQUENCE [LARGE SCALE GENOMIC DNA]</scope>
    <source>
        <strain evidence="2 3">ZS9-10</strain>
    </source>
</reference>
<dbReference type="RefSeq" id="WP_317638531.1">
    <property type="nucleotide sequence ID" value="NZ_JAPMIV010000001.1"/>
</dbReference>
<comment type="caution">
    <text evidence="2">The sequence shown here is derived from an EMBL/GenBank/DDBJ whole genome shotgun (WGS) entry which is preliminary data.</text>
</comment>
<accession>A0ABU4DLE4</accession>
<proteinExistence type="predicted"/>